<feature type="region of interest" description="Disordered" evidence="1">
    <location>
        <begin position="36"/>
        <end position="67"/>
    </location>
</feature>
<dbReference type="InterPro" id="IPR018649">
    <property type="entry name" value="SHOCT"/>
</dbReference>
<feature type="transmembrane region" description="Helical" evidence="2">
    <location>
        <begin position="12"/>
        <end position="32"/>
    </location>
</feature>
<dbReference type="AlphaFoldDB" id="A0A0W8IJB7"/>
<dbReference type="RefSeq" id="WP_058889648.1">
    <property type="nucleotide sequence ID" value="NZ_LQBL01000001.1"/>
</dbReference>
<dbReference type="STRING" id="767452.AVL62_15600"/>
<evidence type="ECO:0000313" key="5">
    <source>
        <dbReference type="Proteomes" id="UP000054837"/>
    </source>
</evidence>
<dbReference type="Proteomes" id="UP000054837">
    <property type="component" value="Unassembled WGS sequence"/>
</dbReference>
<name>A0A0W8IJB7_9MICO</name>
<sequence>MMGNGWGAGMGWMWIFWPLVILATVAVVALLVRFGGSERTRPPGPADHPPTRETDEPTAAAGQSAARRILDERYARGEIDEEDYRTRRRRLGEPDA</sequence>
<dbReference type="EMBL" id="LQBL01000001">
    <property type="protein sequence ID" value="KUG59973.1"/>
    <property type="molecule type" value="Genomic_DNA"/>
</dbReference>
<evidence type="ECO:0000313" key="4">
    <source>
        <dbReference type="EMBL" id="KUG59973.1"/>
    </source>
</evidence>
<keyword evidence="5" id="KW-1185">Reference proteome</keyword>
<proteinExistence type="predicted"/>
<keyword evidence="2" id="KW-0812">Transmembrane</keyword>
<comment type="caution">
    <text evidence="4">The sequence shown here is derived from an EMBL/GenBank/DDBJ whole genome shotgun (WGS) entry which is preliminary data.</text>
</comment>
<feature type="domain" description="SHOCT" evidence="3">
    <location>
        <begin position="66"/>
        <end position="91"/>
    </location>
</feature>
<reference evidence="4 5" key="1">
    <citation type="submission" date="2015-12" db="EMBL/GenBank/DDBJ databases">
        <title>Serinicoccus chungangenesis strain CD08_5 genome sequencing and assembly.</title>
        <authorList>
            <person name="Chander A.M."/>
            <person name="Kaur G."/>
            <person name="Nair G.R."/>
            <person name="Dhawan D.K."/>
            <person name="Kochhar R.K."/>
            <person name="Mayilraj S."/>
            <person name="Bhadada S.K."/>
        </authorList>
    </citation>
    <scope>NUCLEOTIDE SEQUENCE [LARGE SCALE GENOMIC DNA]</scope>
    <source>
        <strain evidence="4 5">CD08_5</strain>
    </source>
</reference>
<evidence type="ECO:0000256" key="2">
    <source>
        <dbReference type="SAM" id="Phobius"/>
    </source>
</evidence>
<keyword evidence="2" id="KW-0472">Membrane</keyword>
<dbReference type="Pfam" id="PF09851">
    <property type="entry name" value="SHOCT"/>
    <property type="match status" value="1"/>
</dbReference>
<accession>A0A0W8IJB7</accession>
<evidence type="ECO:0000259" key="3">
    <source>
        <dbReference type="Pfam" id="PF09851"/>
    </source>
</evidence>
<gene>
    <name evidence="4" type="ORF">AVL62_15600</name>
</gene>
<protein>
    <recommendedName>
        <fullName evidence="3">SHOCT domain-containing protein</fullName>
    </recommendedName>
</protein>
<evidence type="ECO:0000256" key="1">
    <source>
        <dbReference type="SAM" id="MobiDB-lite"/>
    </source>
</evidence>
<organism evidence="4 5">
    <name type="scientific">Serinicoccus chungangensis</name>
    <dbReference type="NCBI Taxonomy" id="767452"/>
    <lineage>
        <taxon>Bacteria</taxon>
        <taxon>Bacillati</taxon>
        <taxon>Actinomycetota</taxon>
        <taxon>Actinomycetes</taxon>
        <taxon>Micrococcales</taxon>
        <taxon>Ornithinimicrobiaceae</taxon>
        <taxon>Serinicoccus</taxon>
    </lineage>
</organism>
<dbReference type="OrthoDB" id="3748887at2"/>
<keyword evidence="2" id="KW-1133">Transmembrane helix</keyword>